<accession>A0ABV4NYF1</accession>
<protein>
    <submittedName>
        <fullName evidence="1">Uncharacterized protein</fullName>
    </submittedName>
</protein>
<gene>
    <name evidence="1" type="ORF">ACCI49_08810</name>
</gene>
<dbReference type="EMBL" id="JBGMEK010000014">
    <property type="protein sequence ID" value="MFA0811019.1"/>
    <property type="molecule type" value="Genomic_DNA"/>
</dbReference>
<sequence>MQRDPILSQLLQHKARMLEWLCESEGNAHQFVLDPIATFQRVCDPRPELVEGLRGLVDREEPSDLIEEEEIEEQQGLQEVESSPNLDLSQSWDLISASTQGAVNNWIRKLFDGDSGQWCFNGNVGKGPTKVRYEFAFDCPAFIDPEDQKATLDLPIAGFIKFPGITSNIEDAQGQAVHYLITV</sequence>
<evidence type="ECO:0000313" key="1">
    <source>
        <dbReference type="EMBL" id="MFA0811019.1"/>
    </source>
</evidence>
<evidence type="ECO:0000313" key="2">
    <source>
        <dbReference type="Proteomes" id="UP001569428"/>
    </source>
</evidence>
<proteinExistence type="predicted"/>
<keyword evidence="2" id="KW-1185">Reference proteome</keyword>
<comment type="caution">
    <text evidence="1">The sequence shown here is derived from an EMBL/GenBank/DDBJ whole genome shotgun (WGS) entry which is preliminary data.</text>
</comment>
<dbReference type="RefSeq" id="WP_371838587.1">
    <property type="nucleotide sequence ID" value="NZ_JBGMEK010000014.1"/>
</dbReference>
<reference evidence="1 2" key="1">
    <citation type="submission" date="2024-08" db="EMBL/GenBank/DDBJ databases">
        <authorList>
            <person name="Ishaq N."/>
        </authorList>
    </citation>
    <scope>NUCLEOTIDE SEQUENCE [LARGE SCALE GENOMIC DNA]</scope>
    <source>
        <strain evidence="1 2">DSM 18651</strain>
    </source>
</reference>
<dbReference type="Proteomes" id="UP001569428">
    <property type="component" value="Unassembled WGS sequence"/>
</dbReference>
<organism evidence="1 2">
    <name type="scientific">Microbulbifer epialgicus</name>
    <dbReference type="NCBI Taxonomy" id="393907"/>
    <lineage>
        <taxon>Bacteria</taxon>
        <taxon>Pseudomonadati</taxon>
        <taxon>Pseudomonadota</taxon>
        <taxon>Gammaproteobacteria</taxon>
        <taxon>Cellvibrionales</taxon>
        <taxon>Microbulbiferaceae</taxon>
        <taxon>Microbulbifer</taxon>
    </lineage>
</organism>
<name>A0ABV4NYF1_9GAMM</name>